<feature type="chain" id="PRO_5041248336" evidence="1">
    <location>
        <begin position="23"/>
        <end position="144"/>
    </location>
</feature>
<dbReference type="Proteomes" id="UP001157439">
    <property type="component" value="Unassembled WGS sequence"/>
</dbReference>
<reference evidence="2 3" key="1">
    <citation type="journal article" date="2014" name="Int. J. Syst. Evol. Microbiol.">
        <title>Complete genome sequence of Corynebacterium casei LMG S-19264T (=DSM 44701T), isolated from a smear-ripened cheese.</title>
        <authorList>
            <consortium name="US DOE Joint Genome Institute (JGI-PGF)"/>
            <person name="Walter F."/>
            <person name="Albersmeier A."/>
            <person name="Kalinowski J."/>
            <person name="Ruckert C."/>
        </authorList>
    </citation>
    <scope>NUCLEOTIDE SEQUENCE [LARGE SCALE GENOMIC DNA]</scope>
    <source>
        <strain evidence="2 3">NBRC 112785</strain>
    </source>
</reference>
<dbReference type="RefSeq" id="WP_095497932.1">
    <property type="nucleotide sequence ID" value="NZ_BSPO01000001.1"/>
</dbReference>
<sequence length="144" mass="15717">MKSGLLVFVPIWAALFSGTTFADTTIYSCSLCDTETKALVIAKLAARDLSCENVLSDKPAQHVCESDGKILIVASSEHQQAWKFRVNKTVFLSPDGSPSTPFVSATQLPLSNDDYDGVEYFYDIDQRFREAASSVAIPFSSPPI</sequence>
<keyword evidence="3" id="KW-1185">Reference proteome</keyword>
<organism evidence="2 3">
    <name type="scientific">Paraferrimonas haliotis</name>
    <dbReference type="NCBI Taxonomy" id="2013866"/>
    <lineage>
        <taxon>Bacteria</taxon>
        <taxon>Pseudomonadati</taxon>
        <taxon>Pseudomonadota</taxon>
        <taxon>Gammaproteobacteria</taxon>
        <taxon>Alteromonadales</taxon>
        <taxon>Ferrimonadaceae</taxon>
        <taxon>Paraferrimonas</taxon>
    </lineage>
</organism>
<comment type="caution">
    <text evidence="2">The sequence shown here is derived from an EMBL/GenBank/DDBJ whole genome shotgun (WGS) entry which is preliminary data.</text>
</comment>
<keyword evidence="1" id="KW-0732">Signal</keyword>
<proteinExistence type="predicted"/>
<protein>
    <submittedName>
        <fullName evidence="2">Uncharacterized protein</fullName>
    </submittedName>
</protein>
<accession>A0AA37TMV3</accession>
<gene>
    <name evidence="2" type="ORF">GCM10007894_03570</name>
</gene>
<feature type="signal peptide" evidence="1">
    <location>
        <begin position="1"/>
        <end position="22"/>
    </location>
</feature>
<dbReference type="EMBL" id="BSPO01000001">
    <property type="protein sequence ID" value="GLS82380.1"/>
    <property type="molecule type" value="Genomic_DNA"/>
</dbReference>
<dbReference type="AlphaFoldDB" id="A0AA37TMV3"/>
<evidence type="ECO:0000256" key="1">
    <source>
        <dbReference type="SAM" id="SignalP"/>
    </source>
</evidence>
<evidence type="ECO:0000313" key="2">
    <source>
        <dbReference type="EMBL" id="GLS82380.1"/>
    </source>
</evidence>
<evidence type="ECO:0000313" key="3">
    <source>
        <dbReference type="Proteomes" id="UP001157439"/>
    </source>
</evidence>
<name>A0AA37TMV3_9GAMM</name>